<dbReference type="EMBL" id="UINC01018144">
    <property type="protein sequence ID" value="SVA75925.1"/>
    <property type="molecule type" value="Genomic_DNA"/>
</dbReference>
<reference evidence="1" key="1">
    <citation type="submission" date="2018-05" db="EMBL/GenBank/DDBJ databases">
        <authorList>
            <person name="Lanie J.A."/>
            <person name="Ng W.-L."/>
            <person name="Kazmierczak K.M."/>
            <person name="Andrzejewski T.M."/>
            <person name="Davidsen T.M."/>
            <person name="Wayne K.J."/>
            <person name="Tettelin H."/>
            <person name="Glass J.I."/>
            <person name="Rusch D."/>
            <person name="Podicherti R."/>
            <person name="Tsui H.-C.T."/>
            <person name="Winkler M.E."/>
        </authorList>
    </citation>
    <scope>NUCLEOTIDE SEQUENCE</scope>
</reference>
<feature type="non-terminal residue" evidence="1">
    <location>
        <position position="1"/>
    </location>
</feature>
<name>A0A381YFZ8_9ZZZZ</name>
<protein>
    <submittedName>
        <fullName evidence="1">Uncharacterized protein</fullName>
    </submittedName>
</protein>
<gene>
    <name evidence="1" type="ORF">METZ01_LOCUS128779</name>
</gene>
<sequence length="28" mass="3178">SLDGDTLHTFDPDFGQEIQFNFYVGAFP</sequence>
<accession>A0A381YFZ8</accession>
<organism evidence="1">
    <name type="scientific">marine metagenome</name>
    <dbReference type="NCBI Taxonomy" id="408172"/>
    <lineage>
        <taxon>unclassified sequences</taxon>
        <taxon>metagenomes</taxon>
        <taxon>ecological metagenomes</taxon>
    </lineage>
</organism>
<proteinExistence type="predicted"/>
<evidence type="ECO:0000313" key="1">
    <source>
        <dbReference type="EMBL" id="SVA75925.1"/>
    </source>
</evidence>
<dbReference type="AlphaFoldDB" id="A0A381YFZ8"/>